<accession>A0ABU1JM28</accession>
<dbReference type="SUPFAM" id="SSF53850">
    <property type="entry name" value="Periplasmic binding protein-like II"/>
    <property type="match status" value="1"/>
</dbReference>
<dbReference type="Proteomes" id="UP001262410">
    <property type="component" value="Unassembled WGS sequence"/>
</dbReference>
<dbReference type="InterPro" id="IPR030678">
    <property type="entry name" value="Peptide/Ni-bd"/>
</dbReference>
<comment type="caution">
    <text evidence="5">The sequence shown here is derived from an EMBL/GenBank/DDBJ whole genome shotgun (WGS) entry which is preliminary data.</text>
</comment>
<feature type="domain" description="Solute-binding protein family 5" evidence="4">
    <location>
        <begin position="73"/>
        <end position="439"/>
    </location>
</feature>
<evidence type="ECO:0000259" key="4">
    <source>
        <dbReference type="Pfam" id="PF00496"/>
    </source>
</evidence>
<evidence type="ECO:0000256" key="1">
    <source>
        <dbReference type="ARBA" id="ARBA00004418"/>
    </source>
</evidence>
<dbReference type="PANTHER" id="PTHR30290:SF34">
    <property type="entry name" value="ABC TRANSPORTER, PERIPLASMIC OLIGO-PEPTIDE BINDING PROTEIN, PUTATIVE-RELATED"/>
    <property type="match status" value="1"/>
</dbReference>
<dbReference type="Gene3D" id="3.90.76.10">
    <property type="entry name" value="Dipeptide-binding Protein, Domain 1"/>
    <property type="match status" value="1"/>
</dbReference>
<reference evidence="5 6" key="1">
    <citation type="submission" date="2023-07" db="EMBL/GenBank/DDBJ databases">
        <title>Sorghum-associated microbial communities from plants grown in Nebraska, USA.</title>
        <authorList>
            <person name="Schachtman D."/>
        </authorList>
    </citation>
    <scope>NUCLEOTIDE SEQUENCE [LARGE SCALE GENOMIC DNA]</scope>
    <source>
        <strain evidence="5 6">584</strain>
    </source>
</reference>
<evidence type="ECO:0000313" key="5">
    <source>
        <dbReference type="EMBL" id="MDR6289674.1"/>
    </source>
</evidence>
<comment type="subcellular location">
    <subcellularLocation>
        <location evidence="1">Periplasm</location>
    </subcellularLocation>
</comment>
<evidence type="ECO:0000256" key="2">
    <source>
        <dbReference type="ARBA" id="ARBA00005695"/>
    </source>
</evidence>
<sequence>MRTFLVAGAAILAALSVPWAATAKTPANTIVIAQPIDDIISLDPAEEFELSSEQENANTYDRLLSYDLQDVSKIRGLLAESWSVGADGKTYTFKLRQGLKFASGNPVTAADAAYSLQRVVILNKTPAFIITQLGFTADNVRDRIRATDASTLALETGEAYAPSFVYYLLTATVASVVDSKLAQEHEKDGDFGNGWLRLNSGGSGPYVLKSWKPRESLLLEANPNYWGEAPKTPRIFIRHVQEAATARLLLESGDVDYARSLGKDQVEALAKNPDIRIQTAPKGNLLYLGFNQAHPALKHPEVREALRWLIDYEGIRTALLGQGYTTHQTFLPNGFLGAVDDTPFHFDLDKAKDLLKQAGLPDGFSVTIDVPNVAPYPDIAQAIQASWAQAGIKLTLNQLDLKQIFTRYRAREQDIFLYFWGPDYQDPHTNAQAFAENPDNGPNTRTKTVAWRANWEIPELTARVEAAVRETDTAKRAALYQALQRDILHSSSYAFLYQTTEVVAHRAEVDGLVLGPSIDTDFWASIVKK</sequence>
<dbReference type="Gene3D" id="3.40.190.10">
    <property type="entry name" value="Periplasmic binding protein-like II"/>
    <property type="match status" value="1"/>
</dbReference>
<evidence type="ECO:0000256" key="3">
    <source>
        <dbReference type="SAM" id="SignalP"/>
    </source>
</evidence>
<feature type="signal peptide" evidence="3">
    <location>
        <begin position="1"/>
        <end position="23"/>
    </location>
</feature>
<comment type="similarity">
    <text evidence="2">Belongs to the bacterial solute-binding protein 5 family.</text>
</comment>
<dbReference type="Gene3D" id="3.10.105.10">
    <property type="entry name" value="Dipeptide-binding Protein, Domain 3"/>
    <property type="match status" value="1"/>
</dbReference>
<dbReference type="InterPro" id="IPR039424">
    <property type="entry name" value="SBP_5"/>
</dbReference>
<keyword evidence="3" id="KW-0732">Signal</keyword>
<dbReference type="CDD" id="cd08512">
    <property type="entry name" value="PBP2_NikA_DppA_OppA_like_7"/>
    <property type="match status" value="1"/>
</dbReference>
<gene>
    <name evidence="5" type="ORF">E9232_002189</name>
</gene>
<dbReference type="RefSeq" id="WP_309793953.1">
    <property type="nucleotide sequence ID" value="NZ_JAVDPW010000003.1"/>
</dbReference>
<organism evidence="5 6">
    <name type="scientific">Inquilinus ginsengisoli</name>
    <dbReference type="NCBI Taxonomy" id="363840"/>
    <lineage>
        <taxon>Bacteria</taxon>
        <taxon>Pseudomonadati</taxon>
        <taxon>Pseudomonadota</taxon>
        <taxon>Alphaproteobacteria</taxon>
        <taxon>Rhodospirillales</taxon>
        <taxon>Rhodospirillaceae</taxon>
        <taxon>Inquilinus</taxon>
    </lineage>
</organism>
<feature type="chain" id="PRO_5045411021" evidence="3">
    <location>
        <begin position="24"/>
        <end position="529"/>
    </location>
</feature>
<proteinExistence type="inferred from homology"/>
<dbReference type="PANTHER" id="PTHR30290">
    <property type="entry name" value="PERIPLASMIC BINDING COMPONENT OF ABC TRANSPORTER"/>
    <property type="match status" value="1"/>
</dbReference>
<protein>
    <submittedName>
        <fullName evidence="5">Peptide/nickel transport system substrate-binding protein</fullName>
    </submittedName>
</protein>
<name>A0ABU1JM28_9PROT</name>
<evidence type="ECO:0000313" key="6">
    <source>
        <dbReference type="Proteomes" id="UP001262410"/>
    </source>
</evidence>
<dbReference type="Pfam" id="PF00496">
    <property type="entry name" value="SBP_bac_5"/>
    <property type="match status" value="1"/>
</dbReference>
<dbReference type="EMBL" id="JAVDPW010000003">
    <property type="protein sequence ID" value="MDR6289674.1"/>
    <property type="molecule type" value="Genomic_DNA"/>
</dbReference>
<dbReference type="InterPro" id="IPR000914">
    <property type="entry name" value="SBP_5_dom"/>
</dbReference>
<keyword evidence="6" id="KW-1185">Reference proteome</keyword>
<dbReference type="PIRSF" id="PIRSF002741">
    <property type="entry name" value="MppA"/>
    <property type="match status" value="1"/>
</dbReference>